<organism evidence="1 2">
    <name type="scientific">Sulfolobus islandicus rod-shaped virus 5</name>
    <dbReference type="NCBI Taxonomy" id="1983548"/>
    <lineage>
        <taxon>Viruses</taxon>
        <taxon>Adnaviria</taxon>
        <taxon>Zilligvirae</taxon>
        <taxon>Taleaviricota</taxon>
        <taxon>Tokiviricetes</taxon>
        <taxon>Ligamenvirales</taxon>
        <taxon>Rudiviridae</taxon>
        <taxon>Usarudivirus</taxon>
        <taxon>Usarudivirus nymphense</taxon>
        <taxon>Usarudivirus SIRV5</taxon>
    </lineage>
</organism>
<evidence type="ECO:0000313" key="2">
    <source>
        <dbReference type="Proteomes" id="UP000203002"/>
    </source>
</evidence>
<evidence type="ECO:0000313" key="1">
    <source>
        <dbReference type="EMBL" id="ARQ96653.1"/>
    </source>
</evidence>
<sequence>MINMRIVKDGEYYFLEIENKEELEKLKEDIVKKIKEKQKRKLT</sequence>
<reference evidence="1 2" key="1">
    <citation type="journal article" date="2017" name="Viruses">
        <title>Differentiation and structure in Sulfolobus islandicus rod-shaped virus populations.</title>
        <authorList>
            <person name="Bautista M.A."/>
            <person name="Black J.A."/>
            <person name="Youngblut N.D."/>
            <person name="Whitaker R.J."/>
        </authorList>
    </citation>
    <scope>NUCLEOTIDE SEQUENCE [LARGE SCALE GENOMIC DNA]</scope>
</reference>
<proteinExistence type="predicted"/>
<dbReference type="KEGG" id="vg:32877879"/>
<keyword evidence="2" id="KW-1185">Reference proteome</keyword>
<dbReference type="Proteomes" id="UP000203002">
    <property type="component" value="Segment"/>
</dbReference>
<dbReference type="RefSeq" id="YP_009362641.1">
    <property type="nucleotide sequence ID" value="NC_034621.1"/>
</dbReference>
<accession>A0A1X9SK88</accession>
<name>A0A1X9SK88_9VIRU</name>
<dbReference type="EMBL" id="KY744233">
    <property type="protein sequence ID" value="ARQ96653.1"/>
    <property type="molecule type" value="Genomic_DNA"/>
</dbReference>
<dbReference type="GeneID" id="32877879"/>
<protein>
    <submittedName>
        <fullName evidence="1">Uncharacterized protein</fullName>
    </submittedName>
</protein>